<dbReference type="AlphaFoldDB" id="A0A0C9WHW6"/>
<sequence>YFPLRSARRLTVQPTVRIACCTPLALNSRASGICSGWRPPLRCDWDDERWNVGARGRGEASRPAVDILCCLTGPTRRTVGPHVQTPAAVRWPVCHPVLLSQTFLSASDRSSTNSSP</sequence>
<dbReference type="HOGENOM" id="CLU_2102687_0_0_1"/>
<proteinExistence type="predicted"/>
<feature type="non-terminal residue" evidence="1">
    <location>
        <position position="116"/>
    </location>
</feature>
<dbReference type="EMBL" id="KN838955">
    <property type="protein sequence ID" value="KIJ91909.1"/>
    <property type="molecule type" value="Genomic_DNA"/>
</dbReference>
<name>A0A0C9WHW6_9AGAR</name>
<accession>A0A0C9WHW6</accession>
<keyword evidence="2" id="KW-1185">Reference proteome</keyword>
<protein>
    <submittedName>
        <fullName evidence="1">Uncharacterized protein</fullName>
    </submittedName>
</protein>
<organism evidence="1 2">
    <name type="scientific">Laccaria amethystina LaAM-08-1</name>
    <dbReference type="NCBI Taxonomy" id="1095629"/>
    <lineage>
        <taxon>Eukaryota</taxon>
        <taxon>Fungi</taxon>
        <taxon>Dikarya</taxon>
        <taxon>Basidiomycota</taxon>
        <taxon>Agaricomycotina</taxon>
        <taxon>Agaricomycetes</taxon>
        <taxon>Agaricomycetidae</taxon>
        <taxon>Agaricales</taxon>
        <taxon>Agaricineae</taxon>
        <taxon>Hydnangiaceae</taxon>
        <taxon>Laccaria</taxon>
    </lineage>
</organism>
<dbReference type="Proteomes" id="UP000054477">
    <property type="component" value="Unassembled WGS sequence"/>
</dbReference>
<gene>
    <name evidence="1" type="ORF">K443DRAFT_466787</name>
</gene>
<reference evidence="1 2" key="1">
    <citation type="submission" date="2014-04" db="EMBL/GenBank/DDBJ databases">
        <authorList>
            <consortium name="DOE Joint Genome Institute"/>
            <person name="Kuo A."/>
            <person name="Kohler A."/>
            <person name="Nagy L.G."/>
            <person name="Floudas D."/>
            <person name="Copeland A."/>
            <person name="Barry K.W."/>
            <person name="Cichocki N."/>
            <person name="Veneault-Fourrey C."/>
            <person name="LaButti K."/>
            <person name="Lindquist E.A."/>
            <person name="Lipzen A."/>
            <person name="Lundell T."/>
            <person name="Morin E."/>
            <person name="Murat C."/>
            <person name="Sun H."/>
            <person name="Tunlid A."/>
            <person name="Henrissat B."/>
            <person name="Grigoriev I.V."/>
            <person name="Hibbett D.S."/>
            <person name="Martin F."/>
            <person name="Nordberg H.P."/>
            <person name="Cantor M.N."/>
            <person name="Hua S.X."/>
        </authorList>
    </citation>
    <scope>NUCLEOTIDE SEQUENCE [LARGE SCALE GENOMIC DNA]</scope>
    <source>
        <strain evidence="1 2">LaAM-08-1</strain>
    </source>
</reference>
<evidence type="ECO:0000313" key="2">
    <source>
        <dbReference type="Proteomes" id="UP000054477"/>
    </source>
</evidence>
<evidence type="ECO:0000313" key="1">
    <source>
        <dbReference type="EMBL" id="KIJ91909.1"/>
    </source>
</evidence>
<reference evidence="2" key="2">
    <citation type="submission" date="2015-01" db="EMBL/GenBank/DDBJ databases">
        <title>Evolutionary Origins and Diversification of the Mycorrhizal Mutualists.</title>
        <authorList>
            <consortium name="DOE Joint Genome Institute"/>
            <consortium name="Mycorrhizal Genomics Consortium"/>
            <person name="Kohler A."/>
            <person name="Kuo A."/>
            <person name="Nagy L.G."/>
            <person name="Floudas D."/>
            <person name="Copeland A."/>
            <person name="Barry K.W."/>
            <person name="Cichocki N."/>
            <person name="Veneault-Fourrey C."/>
            <person name="LaButti K."/>
            <person name="Lindquist E.A."/>
            <person name="Lipzen A."/>
            <person name="Lundell T."/>
            <person name="Morin E."/>
            <person name="Murat C."/>
            <person name="Riley R."/>
            <person name="Ohm R."/>
            <person name="Sun H."/>
            <person name="Tunlid A."/>
            <person name="Henrissat B."/>
            <person name="Grigoriev I.V."/>
            <person name="Hibbett D.S."/>
            <person name="Martin F."/>
        </authorList>
    </citation>
    <scope>NUCLEOTIDE SEQUENCE [LARGE SCALE GENOMIC DNA]</scope>
    <source>
        <strain evidence="2">LaAM-08-1</strain>
    </source>
</reference>